<gene>
    <name evidence="4" type="primary">NOP7</name>
    <name evidence="7" type="ORF">Z518_04669</name>
</gene>
<dbReference type="PANTHER" id="PTHR12221:SF6">
    <property type="entry name" value="PESCADILLO HOMOLOG"/>
    <property type="match status" value="1"/>
</dbReference>
<dbReference type="EMBL" id="KN847477">
    <property type="protein sequence ID" value="KIX06693.1"/>
    <property type="molecule type" value="Genomic_DNA"/>
</dbReference>
<dbReference type="RefSeq" id="XP_013273829.1">
    <property type="nucleotide sequence ID" value="XM_013418375.1"/>
</dbReference>
<dbReference type="HOGENOM" id="CLU_019619_1_1_1"/>
<feature type="region of interest" description="Disordered" evidence="5">
    <location>
        <begin position="499"/>
        <end position="679"/>
    </location>
</feature>
<keyword evidence="3 4" id="KW-0539">Nucleus</keyword>
<accession>A0A0D2H8C3</accession>
<dbReference type="GO" id="GO:0000463">
    <property type="term" value="P:maturation of LSU-rRNA from tricistronic rRNA transcript (SSU-rRNA, 5.8S rRNA, LSU-rRNA)"/>
    <property type="evidence" value="ECO:0007669"/>
    <property type="project" value="UniProtKB-UniRule"/>
</dbReference>
<reference evidence="7 8" key="1">
    <citation type="submission" date="2015-01" db="EMBL/GenBank/DDBJ databases">
        <title>The Genome Sequence of Rhinocladiella mackenzie CBS 650.93.</title>
        <authorList>
            <consortium name="The Broad Institute Genomics Platform"/>
            <person name="Cuomo C."/>
            <person name="de Hoog S."/>
            <person name="Gorbushina A."/>
            <person name="Stielow B."/>
            <person name="Teixiera M."/>
            <person name="Abouelleil A."/>
            <person name="Chapman S.B."/>
            <person name="Priest M."/>
            <person name="Young S.K."/>
            <person name="Wortman J."/>
            <person name="Nusbaum C."/>
            <person name="Birren B."/>
        </authorList>
    </citation>
    <scope>NUCLEOTIDE SEQUENCE [LARGE SCALE GENOMIC DNA]</scope>
    <source>
        <strain evidence="7 8">CBS 650.93</strain>
    </source>
</reference>
<dbReference type="GO" id="GO:0070545">
    <property type="term" value="C:PeBoW complex"/>
    <property type="evidence" value="ECO:0007669"/>
    <property type="project" value="TreeGrafter"/>
</dbReference>
<evidence type="ECO:0000256" key="2">
    <source>
        <dbReference type="ARBA" id="ARBA00022552"/>
    </source>
</evidence>
<name>A0A0D2H8C3_9EURO</name>
<sequence length="699" mass="79278">MAKQKKKGQSGQAKNYITRTQAVRKLQISLPDFRRLCIFKGIYPREPRNIKKAHKSATHSTTFYYTKDIQYLLHEPLLGKFREQKALSKKIARSLARNEVQDAVRLEKYGMPKIKLDHIVRERYPTFVDALRDLDDALSLLFLFANLPSTTAVPAKVIARCQRLCHEFEHYLITTNSLRKSFLSIKGIYYQATIQGQDIMWLVPYKFVQRVTQDVDYRIMGTFVEFYCTLLGFVNYRLYTSIGLVYPPKFDVASDERGAELSAFTLEGRRVAAAVEPKEEPKQMTNGHAQSGNSEELQAQIDQIAQEITADDDVKQDEQTEDPADSGAIDAFTPAAPEGDVLPQPDRTGDAAATLFSTLTFFISREAPRHPIEFLLRAFGCKRIGWDAVLGDGAFTHDETDPRITHQVVDRPSPAQPLPAVQGQEDAKDQSLQVVKPGYIMPGRTYIQPQWIWDSVNEGKLLRADLYAPGETLPPHLSPWIKPTNGQYDPRATLEEQELEGEADEAVDEEDADETAAIAAEKDEDEDEDIDVGDMDVAVSADDDDSEEEEQDKVEETDTFGGFDDPLPDPDSDFDSESQHQKELEAEASGRAVPMVTSVTNGSKSKARKARQTAQVEKDEEIERRKMMMGNKKRKLFEKMQYSNNKRDAEAEKLRRKRRKIERAASASGKRERDIEQNKKVKTYEGMFERVPSREMNDV</sequence>
<dbReference type="CDD" id="cd17709">
    <property type="entry name" value="BRCT_pescadillo_like"/>
    <property type="match status" value="1"/>
</dbReference>
<keyword evidence="2 4" id="KW-0698">rRNA processing</keyword>
<dbReference type="PROSITE" id="PS50172">
    <property type="entry name" value="BRCT"/>
    <property type="match status" value="1"/>
</dbReference>
<evidence type="ECO:0000256" key="3">
    <source>
        <dbReference type="ARBA" id="ARBA00023242"/>
    </source>
</evidence>
<dbReference type="GeneID" id="25292740"/>
<evidence type="ECO:0000313" key="8">
    <source>
        <dbReference type="Proteomes" id="UP000053617"/>
    </source>
</evidence>
<keyword evidence="8" id="KW-1185">Reference proteome</keyword>
<dbReference type="AlphaFoldDB" id="A0A0D2H8C3"/>
<feature type="compositionally biased region" description="Acidic residues" evidence="5">
    <location>
        <begin position="522"/>
        <end position="534"/>
    </location>
</feature>
<comment type="function">
    <text evidence="4">Component of the NOP7 complex, which is required for maturation of the 25S and 5.8S ribosomal RNAs and formation of the 60S ribosome.</text>
</comment>
<feature type="compositionally biased region" description="Acidic residues" evidence="5">
    <location>
        <begin position="566"/>
        <end position="576"/>
    </location>
</feature>
<dbReference type="HAMAP" id="MF_03028">
    <property type="entry name" value="Pescadillo"/>
    <property type="match status" value="1"/>
</dbReference>
<organism evidence="7 8">
    <name type="scientific">Rhinocladiella mackenziei CBS 650.93</name>
    <dbReference type="NCBI Taxonomy" id="1442369"/>
    <lineage>
        <taxon>Eukaryota</taxon>
        <taxon>Fungi</taxon>
        <taxon>Dikarya</taxon>
        <taxon>Ascomycota</taxon>
        <taxon>Pezizomycotina</taxon>
        <taxon>Eurotiomycetes</taxon>
        <taxon>Chaetothyriomycetidae</taxon>
        <taxon>Chaetothyriales</taxon>
        <taxon>Herpotrichiellaceae</taxon>
        <taxon>Rhinocladiella</taxon>
    </lineage>
</organism>
<dbReference type="SUPFAM" id="SSF52113">
    <property type="entry name" value="BRCT domain"/>
    <property type="match status" value="1"/>
</dbReference>
<feature type="compositionally biased region" description="Basic and acidic residues" evidence="5">
    <location>
        <begin position="669"/>
        <end position="679"/>
    </location>
</feature>
<evidence type="ECO:0000256" key="1">
    <source>
        <dbReference type="ARBA" id="ARBA00022517"/>
    </source>
</evidence>
<feature type="compositionally biased region" description="Acidic residues" evidence="5">
    <location>
        <begin position="541"/>
        <end position="558"/>
    </location>
</feature>
<dbReference type="GO" id="GO:0000466">
    <property type="term" value="P:maturation of 5.8S rRNA from tricistronic rRNA transcript (SSU-rRNA, 5.8S rRNA, LSU-rRNA)"/>
    <property type="evidence" value="ECO:0007669"/>
    <property type="project" value="UniProtKB-UniRule"/>
</dbReference>
<evidence type="ECO:0000313" key="7">
    <source>
        <dbReference type="EMBL" id="KIX06693.1"/>
    </source>
</evidence>
<dbReference type="GO" id="GO:0003723">
    <property type="term" value="F:RNA binding"/>
    <property type="evidence" value="ECO:0007669"/>
    <property type="project" value="TreeGrafter"/>
</dbReference>
<evidence type="ECO:0000259" key="6">
    <source>
        <dbReference type="PROSITE" id="PS50172"/>
    </source>
</evidence>
<dbReference type="InterPro" id="IPR010613">
    <property type="entry name" value="PES"/>
</dbReference>
<dbReference type="OrthoDB" id="10264910at2759"/>
<feature type="domain" description="BRCT" evidence="6">
    <location>
        <begin position="351"/>
        <end position="469"/>
    </location>
</feature>
<protein>
    <recommendedName>
        <fullName evidence="4">Pescadillo homolog</fullName>
    </recommendedName>
    <alternativeName>
        <fullName evidence="4">Nucleolar protein 7 homolog</fullName>
    </alternativeName>
</protein>
<dbReference type="InterPro" id="IPR036420">
    <property type="entry name" value="BRCT_dom_sf"/>
</dbReference>
<dbReference type="GO" id="GO:0005654">
    <property type="term" value="C:nucleoplasm"/>
    <property type="evidence" value="ECO:0007669"/>
    <property type="project" value="UniProtKB-SubCell"/>
</dbReference>
<dbReference type="PANTHER" id="PTHR12221">
    <property type="entry name" value="PESCADILLO - RELATED"/>
    <property type="match status" value="1"/>
</dbReference>
<comment type="subcellular location">
    <subcellularLocation>
        <location evidence="4">Nucleus</location>
        <location evidence="4">Nucleolus</location>
    </subcellularLocation>
    <subcellularLocation>
        <location evidence="4">Nucleus</location>
        <location evidence="4">Nucleoplasm</location>
    </subcellularLocation>
</comment>
<feature type="compositionally biased region" description="Acidic residues" evidence="5">
    <location>
        <begin position="499"/>
        <end position="514"/>
    </location>
</feature>
<evidence type="ECO:0000256" key="4">
    <source>
        <dbReference type="HAMAP-Rule" id="MF_03028"/>
    </source>
</evidence>
<comment type="subunit">
    <text evidence="4">Component of the NOP7 complex, composed of ERB1, NOP7 and YTM1. Within the NOP7 complex ERB1 appears to interact directly with NOP7 and YTM1. The NOP7 complex also associates with the 66S pre-ribosome.</text>
</comment>
<dbReference type="Gene3D" id="3.40.50.10190">
    <property type="entry name" value="BRCT domain"/>
    <property type="match status" value="1"/>
</dbReference>
<feature type="region of interest" description="Disordered" evidence="5">
    <location>
        <begin position="409"/>
        <end position="429"/>
    </location>
</feature>
<feature type="region of interest" description="Disordered" evidence="5">
    <location>
        <begin position="311"/>
        <end position="342"/>
    </location>
</feature>
<dbReference type="GO" id="GO:0043021">
    <property type="term" value="F:ribonucleoprotein complex binding"/>
    <property type="evidence" value="ECO:0007669"/>
    <property type="project" value="UniProtKB-UniRule"/>
</dbReference>
<dbReference type="Proteomes" id="UP000053617">
    <property type="component" value="Unassembled WGS sequence"/>
</dbReference>
<evidence type="ECO:0000256" key="5">
    <source>
        <dbReference type="SAM" id="MobiDB-lite"/>
    </source>
</evidence>
<dbReference type="VEuPathDB" id="FungiDB:Z518_04669"/>
<keyword evidence="1 4" id="KW-0690">Ribosome biogenesis</keyword>
<dbReference type="InterPro" id="IPR001357">
    <property type="entry name" value="BRCT_dom"/>
</dbReference>
<dbReference type="Pfam" id="PF06732">
    <property type="entry name" value="Pescadillo_N"/>
    <property type="match status" value="1"/>
</dbReference>
<dbReference type="GO" id="GO:0030687">
    <property type="term" value="C:preribosome, large subunit precursor"/>
    <property type="evidence" value="ECO:0007669"/>
    <property type="project" value="UniProtKB-UniRule"/>
</dbReference>
<dbReference type="STRING" id="1442369.A0A0D2H8C3"/>
<proteinExistence type="inferred from homology"/>
<comment type="similarity">
    <text evidence="4">Belongs to the pescadillo family.</text>
</comment>